<dbReference type="Proteomes" id="UP001642540">
    <property type="component" value="Unassembled WGS sequence"/>
</dbReference>
<keyword evidence="1" id="KW-0677">Repeat</keyword>
<proteinExistence type="predicted"/>
<dbReference type="SMART" id="SM00686">
    <property type="entry name" value="DM13"/>
    <property type="match status" value="1"/>
</dbReference>
<accession>A0ABP1QVR5</accession>
<keyword evidence="2" id="KW-0732">Signal</keyword>
<evidence type="ECO:0000259" key="3">
    <source>
        <dbReference type="PROSITE" id="PS51549"/>
    </source>
</evidence>
<sequence length="167" mass="18144">MACLRSITFFVVVAISLNVVNGAKIKKVRTPKEAAAPVSIPSGFVKLAHKVSSGEVIIKDSRTIQIKSFSYDGAGPDAYFWVGKGTPTDSAAIVKGRKTADENGSYDVLQGYEKQDIELILPADITVNDIDYLSVYCVSFHHLFGYVKIPKNLNVPEYAEDVVAITS</sequence>
<protein>
    <recommendedName>
        <fullName evidence="3">DM13 domain-containing protein</fullName>
    </recommendedName>
</protein>
<evidence type="ECO:0000256" key="2">
    <source>
        <dbReference type="SAM" id="SignalP"/>
    </source>
</evidence>
<feature type="signal peptide" evidence="2">
    <location>
        <begin position="1"/>
        <end position="22"/>
    </location>
</feature>
<dbReference type="InterPro" id="IPR052126">
    <property type="entry name" value="Spindle_Org/Thrombomodulin"/>
</dbReference>
<feature type="chain" id="PRO_5046455091" description="DM13 domain-containing protein" evidence="2">
    <location>
        <begin position="23"/>
        <end position="167"/>
    </location>
</feature>
<reference evidence="4 5" key="1">
    <citation type="submission" date="2024-08" db="EMBL/GenBank/DDBJ databases">
        <authorList>
            <person name="Cucini C."/>
            <person name="Frati F."/>
        </authorList>
    </citation>
    <scope>NUCLEOTIDE SEQUENCE [LARGE SCALE GENOMIC DNA]</scope>
</reference>
<dbReference type="EMBL" id="CAXLJM020000049">
    <property type="protein sequence ID" value="CAL8113008.1"/>
    <property type="molecule type" value="Genomic_DNA"/>
</dbReference>
<evidence type="ECO:0000256" key="1">
    <source>
        <dbReference type="ARBA" id="ARBA00022737"/>
    </source>
</evidence>
<evidence type="ECO:0000313" key="4">
    <source>
        <dbReference type="EMBL" id="CAL8113008.1"/>
    </source>
</evidence>
<dbReference type="PANTHER" id="PTHR24036">
    <property type="entry name" value="SKELETOR-RELATED"/>
    <property type="match status" value="1"/>
</dbReference>
<dbReference type="Pfam" id="PF10517">
    <property type="entry name" value="DM13"/>
    <property type="match status" value="1"/>
</dbReference>
<keyword evidence="5" id="KW-1185">Reference proteome</keyword>
<evidence type="ECO:0000313" key="5">
    <source>
        <dbReference type="Proteomes" id="UP001642540"/>
    </source>
</evidence>
<gene>
    <name evidence="4" type="ORF">ODALV1_LOCUS15878</name>
</gene>
<feature type="domain" description="DM13" evidence="3">
    <location>
        <begin position="38"/>
        <end position="150"/>
    </location>
</feature>
<name>A0ABP1QVR5_9HEXA</name>
<dbReference type="InterPro" id="IPR019545">
    <property type="entry name" value="DM13_domain"/>
</dbReference>
<comment type="caution">
    <text evidence="4">The sequence shown here is derived from an EMBL/GenBank/DDBJ whole genome shotgun (WGS) entry which is preliminary data.</text>
</comment>
<dbReference type="PROSITE" id="PS51549">
    <property type="entry name" value="DM13"/>
    <property type="match status" value="1"/>
</dbReference>
<organism evidence="4 5">
    <name type="scientific">Orchesella dallaii</name>
    <dbReference type="NCBI Taxonomy" id="48710"/>
    <lineage>
        <taxon>Eukaryota</taxon>
        <taxon>Metazoa</taxon>
        <taxon>Ecdysozoa</taxon>
        <taxon>Arthropoda</taxon>
        <taxon>Hexapoda</taxon>
        <taxon>Collembola</taxon>
        <taxon>Entomobryomorpha</taxon>
        <taxon>Entomobryoidea</taxon>
        <taxon>Orchesellidae</taxon>
        <taxon>Orchesellinae</taxon>
        <taxon>Orchesella</taxon>
    </lineage>
</organism>
<dbReference type="PANTHER" id="PTHR24036:SF5">
    <property type="entry name" value="THROMBOMODULIN"/>
    <property type="match status" value="1"/>
</dbReference>